<evidence type="ECO:0000313" key="2">
    <source>
        <dbReference type="EMBL" id="KAJ1095502.1"/>
    </source>
</evidence>
<organism evidence="2 3">
    <name type="scientific">Pleurodeles waltl</name>
    <name type="common">Iberian ribbed newt</name>
    <dbReference type="NCBI Taxonomy" id="8319"/>
    <lineage>
        <taxon>Eukaryota</taxon>
        <taxon>Metazoa</taxon>
        <taxon>Chordata</taxon>
        <taxon>Craniata</taxon>
        <taxon>Vertebrata</taxon>
        <taxon>Euteleostomi</taxon>
        <taxon>Amphibia</taxon>
        <taxon>Batrachia</taxon>
        <taxon>Caudata</taxon>
        <taxon>Salamandroidea</taxon>
        <taxon>Salamandridae</taxon>
        <taxon>Pleurodelinae</taxon>
        <taxon>Pleurodeles</taxon>
    </lineage>
</organism>
<sequence>MAGDAGRFIKPAQIASDSGIQAAFHLGDNNNGDGEVTFRSGTKYCNQGPWEERAADACASAAVTDSMSAAVPATSTALVIVVLKRKDLTGNLPLRKAEARHCNVACKSIALSPSPPRTVCARSGLLRSICLTRLDAYTYLGGLSLNISSTHGCVSASRQAVRSNTALRKAEARHCNIACKSIALSPSPPRTVCARSGLLRSIRLTRLDAYTYLGGLSLNISSTHGCVSASRQAVRSNTALRKAEARHCNIACKSIALSPSPPRTVCARSGLLRSIRLTRLDAYTYLGGLSLNISSTHGCVSASRQAVRSNTALVIVKTQLDLNTIGSLILLLERKSAGTQGHVILTTRHESMRSMHVTCMVPWTMERSTMGGAEEGKRVDSAAGTHQQAQKHPLDTAQKKAKRFFNETRGAFLKTTALGGHFKKNFYKFSQTSTVCS</sequence>
<keyword evidence="3" id="KW-1185">Reference proteome</keyword>
<name>A0AAV7LVI2_PLEWA</name>
<protein>
    <submittedName>
        <fullName evidence="2">Uncharacterized protein</fullName>
    </submittedName>
</protein>
<dbReference type="EMBL" id="JANPWB010000014">
    <property type="protein sequence ID" value="KAJ1095502.1"/>
    <property type="molecule type" value="Genomic_DNA"/>
</dbReference>
<reference evidence="2" key="1">
    <citation type="journal article" date="2022" name="bioRxiv">
        <title>Sequencing and chromosome-scale assembly of the giantPleurodeles waltlgenome.</title>
        <authorList>
            <person name="Brown T."/>
            <person name="Elewa A."/>
            <person name="Iarovenko S."/>
            <person name="Subramanian E."/>
            <person name="Araus A.J."/>
            <person name="Petzold A."/>
            <person name="Susuki M."/>
            <person name="Suzuki K.-i.T."/>
            <person name="Hayashi T."/>
            <person name="Toyoda A."/>
            <person name="Oliveira C."/>
            <person name="Osipova E."/>
            <person name="Leigh N.D."/>
            <person name="Simon A."/>
            <person name="Yun M.H."/>
        </authorList>
    </citation>
    <scope>NUCLEOTIDE SEQUENCE</scope>
    <source>
        <strain evidence="2">20211129_DDA</strain>
        <tissue evidence="2">Liver</tissue>
    </source>
</reference>
<accession>A0AAV7LVI2</accession>
<dbReference type="Proteomes" id="UP001066276">
    <property type="component" value="Chromosome 10"/>
</dbReference>
<gene>
    <name evidence="2" type="ORF">NDU88_000665</name>
</gene>
<evidence type="ECO:0000313" key="3">
    <source>
        <dbReference type="Proteomes" id="UP001066276"/>
    </source>
</evidence>
<dbReference type="AlphaFoldDB" id="A0AAV7LVI2"/>
<comment type="caution">
    <text evidence="2">The sequence shown here is derived from an EMBL/GenBank/DDBJ whole genome shotgun (WGS) entry which is preliminary data.</text>
</comment>
<feature type="region of interest" description="Disordered" evidence="1">
    <location>
        <begin position="372"/>
        <end position="396"/>
    </location>
</feature>
<evidence type="ECO:0000256" key="1">
    <source>
        <dbReference type="SAM" id="MobiDB-lite"/>
    </source>
</evidence>
<proteinExistence type="predicted"/>